<reference evidence="3 4" key="1">
    <citation type="submission" date="2024-05" db="EMBL/GenBank/DDBJ databases">
        <title>A draft genome resource for the thread blight pathogen Marasmius tenuissimus strain MS-2.</title>
        <authorList>
            <person name="Yulfo-Soto G.E."/>
            <person name="Baruah I.K."/>
            <person name="Amoako-Attah I."/>
            <person name="Bukari Y."/>
            <person name="Meinhardt L.W."/>
            <person name="Bailey B.A."/>
            <person name="Cohen S.P."/>
        </authorList>
    </citation>
    <scope>NUCLEOTIDE SEQUENCE [LARGE SCALE GENOMIC DNA]</scope>
    <source>
        <strain evidence="3 4">MS-2</strain>
    </source>
</reference>
<evidence type="ECO:0008006" key="5">
    <source>
        <dbReference type="Google" id="ProtNLM"/>
    </source>
</evidence>
<feature type="compositionally biased region" description="Basic residues" evidence="2">
    <location>
        <begin position="1"/>
        <end position="11"/>
    </location>
</feature>
<gene>
    <name evidence="3" type="ORF">AAF712_002077</name>
</gene>
<name>A0ABR3AAC0_9AGAR</name>
<evidence type="ECO:0000313" key="3">
    <source>
        <dbReference type="EMBL" id="KAL0070856.1"/>
    </source>
</evidence>
<dbReference type="EMBL" id="JBBXMP010000005">
    <property type="protein sequence ID" value="KAL0070856.1"/>
    <property type="molecule type" value="Genomic_DNA"/>
</dbReference>
<dbReference type="InterPro" id="IPR036908">
    <property type="entry name" value="RlpA-like_sf"/>
</dbReference>
<dbReference type="SUPFAM" id="SSF50685">
    <property type="entry name" value="Barwin-like endoglucanases"/>
    <property type="match status" value="1"/>
</dbReference>
<proteinExistence type="predicted"/>
<dbReference type="InterPro" id="IPR051477">
    <property type="entry name" value="Expansin_CellWall"/>
</dbReference>
<accession>A0ABR3AAC0</accession>
<protein>
    <recommendedName>
        <fullName evidence="5">RlpA-like protein double-psi beta-barrel domain-containing protein</fullName>
    </recommendedName>
</protein>
<dbReference type="CDD" id="cd22191">
    <property type="entry name" value="DPBB_RlpA_EXP_N-like"/>
    <property type="match status" value="1"/>
</dbReference>
<feature type="region of interest" description="Disordered" evidence="2">
    <location>
        <begin position="1"/>
        <end position="74"/>
    </location>
</feature>
<dbReference type="Proteomes" id="UP001437256">
    <property type="component" value="Unassembled WGS sequence"/>
</dbReference>
<evidence type="ECO:0000256" key="2">
    <source>
        <dbReference type="SAM" id="MobiDB-lite"/>
    </source>
</evidence>
<feature type="compositionally biased region" description="Basic and acidic residues" evidence="2">
    <location>
        <begin position="12"/>
        <end position="27"/>
    </location>
</feature>
<dbReference type="PANTHER" id="PTHR31836">
    <property type="match status" value="1"/>
</dbReference>
<sequence length="207" mass="23135">MDLPYKYRHDHHQVVEARSREHEDKKVRASVKVAQDAQNARKGRKKEKSNEGANTASPKKPAKPKTIPKLKAESILEPVAGSSGKKFRTSGEAEPVTITWYTGNDLLRPSCWANEIWTPTDSSFVCAVTLEGWKEKPQCFKFLELCNGPEKCIFVRVVDTCAGCTKGSKHVDLTKAAFSALASLDEGRLDNIQMRPALELPLVNRLW</sequence>
<keyword evidence="1" id="KW-0732">Signal</keyword>
<organism evidence="3 4">
    <name type="scientific">Marasmius tenuissimus</name>
    <dbReference type="NCBI Taxonomy" id="585030"/>
    <lineage>
        <taxon>Eukaryota</taxon>
        <taxon>Fungi</taxon>
        <taxon>Dikarya</taxon>
        <taxon>Basidiomycota</taxon>
        <taxon>Agaricomycotina</taxon>
        <taxon>Agaricomycetes</taxon>
        <taxon>Agaricomycetidae</taxon>
        <taxon>Agaricales</taxon>
        <taxon>Marasmiineae</taxon>
        <taxon>Marasmiaceae</taxon>
        <taxon>Marasmius</taxon>
    </lineage>
</organism>
<evidence type="ECO:0000256" key="1">
    <source>
        <dbReference type="ARBA" id="ARBA00022729"/>
    </source>
</evidence>
<keyword evidence="4" id="KW-1185">Reference proteome</keyword>
<dbReference type="Gene3D" id="2.40.40.10">
    <property type="entry name" value="RlpA-like domain"/>
    <property type="match status" value="1"/>
</dbReference>
<comment type="caution">
    <text evidence="3">The sequence shown here is derived from an EMBL/GenBank/DDBJ whole genome shotgun (WGS) entry which is preliminary data.</text>
</comment>
<dbReference type="PANTHER" id="PTHR31836:SF22">
    <property type="entry name" value="RLPA-LIKE PROTEIN DOUBLE-PSI BETA-BARREL DOMAIN-CONTAINING PROTEIN"/>
    <property type="match status" value="1"/>
</dbReference>
<evidence type="ECO:0000313" key="4">
    <source>
        <dbReference type="Proteomes" id="UP001437256"/>
    </source>
</evidence>